<organism evidence="1 2">
    <name type="scientific">Paenibacillus sepulcri</name>
    <dbReference type="NCBI Taxonomy" id="359917"/>
    <lineage>
        <taxon>Bacteria</taxon>
        <taxon>Bacillati</taxon>
        <taxon>Bacillota</taxon>
        <taxon>Bacilli</taxon>
        <taxon>Bacillales</taxon>
        <taxon>Paenibacillaceae</taxon>
        <taxon>Paenibacillus</taxon>
    </lineage>
</organism>
<proteinExistence type="predicted"/>
<dbReference type="Proteomes" id="UP001519887">
    <property type="component" value="Unassembled WGS sequence"/>
</dbReference>
<protein>
    <submittedName>
        <fullName evidence="1">GntR family transcriptional regulator</fullName>
    </submittedName>
</protein>
<dbReference type="SUPFAM" id="SSF46785">
    <property type="entry name" value="Winged helix' DNA-binding domain"/>
    <property type="match status" value="1"/>
</dbReference>
<sequence length="75" mass="8479">MHYIEQLKVGTKLSVRRMADDLFVSEGTAYKAIKEAETLGLVNTKERIGTVRIERKRRGAQNRITFGEVAEIVEG</sequence>
<evidence type="ECO:0000313" key="2">
    <source>
        <dbReference type="Proteomes" id="UP001519887"/>
    </source>
</evidence>
<gene>
    <name evidence="1" type="ORF">K0U00_15685</name>
</gene>
<accession>A0ABS7C3H7</accession>
<comment type="caution">
    <text evidence="1">The sequence shown here is derived from an EMBL/GenBank/DDBJ whole genome shotgun (WGS) entry which is preliminary data.</text>
</comment>
<evidence type="ECO:0000313" key="1">
    <source>
        <dbReference type="EMBL" id="MBW7455467.1"/>
    </source>
</evidence>
<name>A0ABS7C3H7_9BACL</name>
<keyword evidence="2" id="KW-1185">Reference proteome</keyword>
<feature type="non-terminal residue" evidence="1">
    <location>
        <position position="75"/>
    </location>
</feature>
<dbReference type="InterPro" id="IPR036390">
    <property type="entry name" value="WH_DNA-bd_sf"/>
</dbReference>
<dbReference type="InterPro" id="IPR036388">
    <property type="entry name" value="WH-like_DNA-bd_sf"/>
</dbReference>
<dbReference type="Gene3D" id="1.10.10.10">
    <property type="entry name" value="Winged helix-like DNA-binding domain superfamily/Winged helix DNA-binding domain"/>
    <property type="match status" value="1"/>
</dbReference>
<reference evidence="1 2" key="1">
    <citation type="submission" date="2021-07" db="EMBL/GenBank/DDBJ databases">
        <title>Paenibacillus radiodurans sp. nov., isolated from the southeastern edge of Tengger Desert.</title>
        <authorList>
            <person name="Zhang G."/>
        </authorList>
    </citation>
    <scope>NUCLEOTIDE SEQUENCE [LARGE SCALE GENOMIC DNA]</scope>
    <source>
        <strain evidence="1 2">CCM 7311</strain>
    </source>
</reference>
<dbReference type="EMBL" id="JAHZIK010000370">
    <property type="protein sequence ID" value="MBW7455467.1"/>
    <property type="molecule type" value="Genomic_DNA"/>
</dbReference>